<dbReference type="Pfam" id="PF02810">
    <property type="entry name" value="SEC-C"/>
    <property type="match status" value="1"/>
</dbReference>
<gene>
    <name evidence="1" type="ORF">GCM10022295_71390</name>
</gene>
<evidence type="ECO:0000313" key="2">
    <source>
        <dbReference type="Proteomes" id="UP001500707"/>
    </source>
</evidence>
<protein>
    <submittedName>
        <fullName evidence="1">SEC-C domain-containing protein</fullName>
    </submittedName>
</protein>
<comment type="caution">
    <text evidence="1">The sequence shown here is derived from an EMBL/GenBank/DDBJ whole genome shotgun (WGS) entry which is preliminary data.</text>
</comment>
<keyword evidence="2" id="KW-1185">Reference proteome</keyword>
<proteinExistence type="predicted"/>
<dbReference type="Proteomes" id="UP001500707">
    <property type="component" value="Unassembled WGS sequence"/>
</dbReference>
<sequence>MFLLPRTGAMFVLPRTGAMPLLTPPTVDVLVLLLRLAKQGRAGTGVGGLAPPTPRPGNICTLFPPLFSPPSAMGSTVSPMRPDTPAENVDHTAEAARLERTAGLYPEDAEALLLRAAAHLELSGDRPAATALYDNLLSSSTPLEHPHLVRALKASNLWEYGHEAEARAIIDGVRAAAPRDPAPWVIVAEALENHDELEQAQETFTEGVQLLLTDVAEPPYATHTLLFGRHRVRRMLGAPHDEWDTFADTLHSMPVSLDELHDPKRVWSLGSDNPAELEAEISRLRAELGAYREALSRPFPVAVLHWTTDELSELLTAYPSLTSEYPSHEDHLTTIEGSLRELSTSGTPNLGIVTGTVPSYEAFAASELSSPEDATLLPQYATTLAARGRAVAWPPQRGAGCWCGSGQAYGECHGAQTPA</sequence>
<dbReference type="InterPro" id="IPR011990">
    <property type="entry name" value="TPR-like_helical_dom_sf"/>
</dbReference>
<dbReference type="Gene3D" id="1.25.40.10">
    <property type="entry name" value="Tetratricopeptide repeat domain"/>
    <property type="match status" value="1"/>
</dbReference>
<dbReference type="SUPFAM" id="SSF48452">
    <property type="entry name" value="TPR-like"/>
    <property type="match status" value="1"/>
</dbReference>
<dbReference type="InterPro" id="IPR004027">
    <property type="entry name" value="SEC_C_motif"/>
</dbReference>
<reference evidence="2" key="1">
    <citation type="journal article" date="2019" name="Int. J. Syst. Evol. Microbiol.">
        <title>The Global Catalogue of Microorganisms (GCM) 10K type strain sequencing project: providing services to taxonomists for standard genome sequencing and annotation.</title>
        <authorList>
            <consortium name="The Broad Institute Genomics Platform"/>
            <consortium name="The Broad Institute Genome Sequencing Center for Infectious Disease"/>
            <person name="Wu L."/>
            <person name="Ma J."/>
        </authorList>
    </citation>
    <scope>NUCLEOTIDE SEQUENCE [LARGE SCALE GENOMIC DNA]</scope>
    <source>
        <strain evidence="2">JCM 17656</strain>
    </source>
</reference>
<name>A0ABP6YB82_9ACTN</name>
<evidence type="ECO:0000313" key="1">
    <source>
        <dbReference type="EMBL" id="GAA3579665.1"/>
    </source>
</evidence>
<organism evidence="1 2">
    <name type="scientific">Streptomyces osmaniensis</name>
    <dbReference type="NCBI Taxonomy" id="593134"/>
    <lineage>
        <taxon>Bacteria</taxon>
        <taxon>Bacillati</taxon>
        <taxon>Actinomycetota</taxon>
        <taxon>Actinomycetes</taxon>
        <taxon>Kitasatosporales</taxon>
        <taxon>Streptomycetaceae</taxon>
        <taxon>Streptomyces</taxon>
    </lineage>
</organism>
<dbReference type="EMBL" id="BAABCE010000016">
    <property type="protein sequence ID" value="GAA3579665.1"/>
    <property type="molecule type" value="Genomic_DNA"/>
</dbReference>
<accession>A0ABP6YB82</accession>